<keyword evidence="5" id="KW-0732">Signal</keyword>
<name>A0ABY7WKE4_9SPHI</name>
<dbReference type="InterPro" id="IPR023997">
    <property type="entry name" value="TonB-dep_OMP_SusC/RagA_CS"/>
</dbReference>
<dbReference type="RefSeq" id="WP_274268761.1">
    <property type="nucleotide sequence ID" value="NZ_CP117880.1"/>
</dbReference>
<keyword evidence="3 8" id="KW-1134">Transmembrane beta strand</keyword>
<dbReference type="InterPro" id="IPR023996">
    <property type="entry name" value="TonB-dep_OMP_SusC/RagA"/>
</dbReference>
<evidence type="ECO:0000256" key="6">
    <source>
        <dbReference type="ARBA" id="ARBA00023136"/>
    </source>
</evidence>
<dbReference type="PANTHER" id="PTHR30069">
    <property type="entry name" value="TONB-DEPENDENT OUTER MEMBRANE RECEPTOR"/>
    <property type="match status" value="1"/>
</dbReference>
<reference evidence="10 11" key="1">
    <citation type="submission" date="2023-02" db="EMBL/GenBank/DDBJ databases">
        <title>Genome sequence of Sphingobacterium sp. KACC 22765.</title>
        <authorList>
            <person name="Kim S."/>
            <person name="Heo J."/>
            <person name="Kwon S.-W."/>
        </authorList>
    </citation>
    <scope>NUCLEOTIDE SEQUENCE [LARGE SCALE GENOMIC DNA]</scope>
    <source>
        <strain evidence="10 11">KACC 22765</strain>
    </source>
</reference>
<dbReference type="Gene3D" id="2.60.40.1120">
    <property type="entry name" value="Carboxypeptidase-like, regulatory domain"/>
    <property type="match status" value="1"/>
</dbReference>
<gene>
    <name evidence="10" type="ORF">PQ465_06660</name>
</gene>
<dbReference type="InterPro" id="IPR039426">
    <property type="entry name" value="TonB-dep_rcpt-like"/>
</dbReference>
<dbReference type="Proteomes" id="UP001221558">
    <property type="component" value="Chromosome"/>
</dbReference>
<evidence type="ECO:0000313" key="10">
    <source>
        <dbReference type="EMBL" id="WDF70054.1"/>
    </source>
</evidence>
<dbReference type="NCBIfam" id="TIGR04057">
    <property type="entry name" value="SusC_RagA_signa"/>
    <property type="match status" value="1"/>
</dbReference>
<dbReference type="InterPro" id="IPR012910">
    <property type="entry name" value="Plug_dom"/>
</dbReference>
<evidence type="ECO:0000256" key="1">
    <source>
        <dbReference type="ARBA" id="ARBA00004571"/>
    </source>
</evidence>
<proteinExistence type="inferred from homology"/>
<dbReference type="Pfam" id="PF13715">
    <property type="entry name" value="CarbopepD_reg_2"/>
    <property type="match status" value="1"/>
</dbReference>
<dbReference type="PROSITE" id="PS52016">
    <property type="entry name" value="TONB_DEPENDENT_REC_3"/>
    <property type="match status" value="1"/>
</dbReference>
<comment type="subcellular location">
    <subcellularLocation>
        <location evidence="1 8">Cell outer membrane</location>
        <topology evidence="1 8">Multi-pass membrane protein</topology>
    </subcellularLocation>
</comment>
<sequence>MNEYIRACVTQTCTLLLTITLTVLGLSGYAQQSIRVTGNKPSLKVVFQQIESQSGYSFLYDERVIPVDRRIHFAASGALATVLRELEETAQLELKIVGRNILVTAARPPRQISGVVEDAQSKQPLAGASLYIRKKAVQFRTNAAGEFSFVLPASYAADVLTISYVGYENQAIPLDELPARIALKAREQSMEEVIITSTYEGPKLREETVGSVFSLTAKDLQTNRPIESIDKMLEGMVPGLYVEPSTSLGTPVKIHIRGQGTLSNVGASRTTSTQPLFVVDGMPIQEQGLGDATGLFNGETLLNPIAGINPIDIESISVLKDAAATAIYGANAANGVILITTKSGRSGKLNLQANYQSGVSTFINRIKLLNGPQYYEVVKETLMNGGMSEAGAAIIAGSNTTDTDWFDLTSRNARYSSVNVSLSGGKEGNNYLLSMGYRNQENASLKNGLKQYTALFKHQSKISDELRMTTVFTPTMMKREGIDNFANNAYLVPNVSPYDYDGNFWSTSNVPNPLAVIAQNSDNSLTFTANARVDLQYDITPSLYIRTALGGNIFQSKQETYLSKENATGRSAGGRLSIYDRSTYSYNSFFQFGYRPKLKDGNNLLVIVGTEVRDEYTALLAGIGSGFSYDKIREVSLAATRSSASSKISNSTVSYYTQMNYDFEGKYYATLSGRGDESSLFGGDKRMALNAALGLGWNISKERFLSDMAAIDFLRIRGSFGSTGNSRIGSYASRGMYTIGNRNYGGNTSAIPSSQAAENPDLGWETNLKANLGLDLSLFDRFQFSLEWYQNMMYDLISNVQVPLESGFSSVPVNTGQMRNRGIDVSMSFHWLKNTPVIWRSTLIAGFNRNKVLSFSNPVASTYAPSSIDAIGNAQRVGYSTNTIWGYKWAGVNPETGAEQFYTLDGEVLDRKAIAAVGQQAYQILGNSLPILQGGVVNSLNWKNLSLSFNLQYNFGGSRFVPTARLRDGSNLDHSNMAINILDRWQKPGDITNVPKLSTTPPLNNSSRYLYDMTHLKLSNLAIAYSIDNGLAKRLFVSGLAINFNVTNLFYWYKEGSPKDRNGIRELRFTLPETRTFSFGIQMTL</sequence>
<evidence type="ECO:0000256" key="8">
    <source>
        <dbReference type="PROSITE-ProRule" id="PRU01360"/>
    </source>
</evidence>
<dbReference type="InterPro" id="IPR036942">
    <property type="entry name" value="Beta-barrel_TonB_sf"/>
</dbReference>
<keyword evidence="6 8" id="KW-0472">Membrane</keyword>
<evidence type="ECO:0000256" key="5">
    <source>
        <dbReference type="ARBA" id="ARBA00022729"/>
    </source>
</evidence>
<organism evidence="10 11">
    <name type="scientific">Sphingobacterium oryzagri</name>
    <dbReference type="NCBI Taxonomy" id="3025669"/>
    <lineage>
        <taxon>Bacteria</taxon>
        <taxon>Pseudomonadati</taxon>
        <taxon>Bacteroidota</taxon>
        <taxon>Sphingobacteriia</taxon>
        <taxon>Sphingobacteriales</taxon>
        <taxon>Sphingobacteriaceae</taxon>
        <taxon>Sphingobacterium</taxon>
    </lineage>
</organism>
<dbReference type="NCBIfam" id="TIGR04056">
    <property type="entry name" value="OMP_RagA_SusC"/>
    <property type="match status" value="1"/>
</dbReference>
<dbReference type="SUPFAM" id="SSF49464">
    <property type="entry name" value="Carboxypeptidase regulatory domain-like"/>
    <property type="match status" value="1"/>
</dbReference>
<dbReference type="Gene3D" id="2.40.170.20">
    <property type="entry name" value="TonB-dependent receptor, beta-barrel domain"/>
    <property type="match status" value="1"/>
</dbReference>
<evidence type="ECO:0000256" key="3">
    <source>
        <dbReference type="ARBA" id="ARBA00022452"/>
    </source>
</evidence>
<accession>A0ABY7WKE4</accession>
<evidence type="ECO:0000256" key="7">
    <source>
        <dbReference type="ARBA" id="ARBA00023237"/>
    </source>
</evidence>
<keyword evidence="4 8" id="KW-0812">Transmembrane</keyword>
<evidence type="ECO:0000259" key="9">
    <source>
        <dbReference type="Pfam" id="PF07715"/>
    </source>
</evidence>
<feature type="domain" description="TonB-dependent receptor plug" evidence="9">
    <location>
        <begin position="206"/>
        <end position="336"/>
    </location>
</feature>
<dbReference type="Pfam" id="PF07715">
    <property type="entry name" value="Plug"/>
    <property type="match status" value="1"/>
</dbReference>
<evidence type="ECO:0000256" key="2">
    <source>
        <dbReference type="ARBA" id="ARBA00022448"/>
    </source>
</evidence>
<keyword evidence="2 8" id="KW-0813">Transport</keyword>
<evidence type="ECO:0000313" key="11">
    <source>
        <dbReference type="Proteomes" id="UP001221558"/>
    </source>
</evidence>
<evidence type="ECO:0000256" key="4">
    <source>
        <dbReference type="ARBA" id="ARBA00022692"/>
    </source>
</evidence>
<comment type="similarity">
    <text evidence="8">Belongs to the TonB-dependent receptor family.</text>
</comment>
<dbReference type="SUPFAM" id="SSF56935">
    <property type="entry name" value="Porins"/>
    <property type="match status" value="1"/>
</dbReference>
<dbReference type="Gene3D" id="2.170.130.10">
    <property type="entry name" value="TonB-dependent receptor, plug domain"/>
    <property type="match status" value="1"/>
</dbReference>
<dbReference type="InterPro" id="IPR008969">
    <property type="entry name" value="CarboxyPept-like_regulatory"/>
</dbReference>
<dbReference type="PANTHER" id="PTHR30069:SF29">
    <property type="entry name" value="HEMOGLOBIN AND HEMOGLOBIN-HAPTOGLOBIN-BINDING PROTEIN 1-RELATED"/>
    <property type="match status" value="1"/>
</dbReference>
<keyword evidence="11" id="KW-1185">Reference proteome</keyword>
<dbReference type="InterPro" id="IPR037066">
    <property type="entry name" value="Plug_dom_sf"/>
</dbReference>
<dbReference type="EMBL" id="CP117880">
    <property type="protein sequence ID" value="WDF70054.1"/>
    <property type="molecule type" value="Genomic_DNA"/>
</dbReference>
<protein>
    <submittedName>
        <fullName evidence="10">SusC/RagA family TonB-linked outer membrane protein</fullName>
    </submittedName>
</protein>
<keyword evidence="7 8" id="KW-0998">Cell outer membrane</keyword>